<dbReference type="Pfam" id="PF17836">
    <property type="entry name" value="PglD_N"/>
    <property type="match status" value="1"/>
</dbReference>
<accession>F8BY53</accession>
<keyword evidence="5" id="KW-1185">Reference proteome</keyword>
<dbReference type="OrthoDB" id="9815592at2"/>
<keyword evidence="4" id="KW-0808">Transferase</keyword>
<feature type="site" description="Increases basicity of active site His" evidence="2">
    <location>
        <position position="142"/>
    </location>
</feature>
<reference evidence="4 5" key="1">
    <citation type="journal article" date="2011" name="J. Bacteriol.">
        <title>Complete genome sequences of the chemolithoautotrophic Oligotropha carboxidovorans strains OM4 and OM5.</title>
        <authorList>
            <person name="Volland S."/>
            <person name="Rachinger M."/>
            <person name="Strittmatter A."/>
            <person name="Daniel R."/>
            <person name="Gottschalk G."/>
            <person name="Meyer O."/>
        </authorList>
    </citation>
    <scope>NUCLEOTIDE SEQUENCE [LARGE SCALE GENOMIC DNA]</scope>
    <source>
        <strain evidence="5">ATCC 49405 / DSM 1227 / KCTC 32145 / OM5</strain>
    </source>
</reference>
<name>F8BY53_AFIC5</name>
<dbReference type="PATRIC" id="fig|504832.7.peg.1571"/>
<dbReference type="Gene3D" id="2.160.10.10">
    <property type="entry name" value="Hexapeptide repeat proteins"/>
    <property type="match status" value="1"/>
</dbReference>
<dbReference type="AlphaFoldDB" id="F8BY53"/>
<dbReference type="InterPro" id="IPR020019">
    <property type="entry name" value="AcTrfase_PglD-like"/>
</dbReference>
<dbReference type="SUPFAM" id="SSF51161">
    <property type="entry name" value="Trimeric LpxA-like enzymes"/>
    <property type="match status" value="1"/>
</dbReference>
<dbReference type="PANTHER" id="PTHR43300">
    <property type="entry name" value="ACETYLTRANSFERASE"/>
    <property type="match status" value="1"/>
</dbReference>
<evidence type="ECO:0000256" key="2">
    <source>
        <dbReference type="PIRSR" id="PIRSR620019-1"/>
    </source>
</evidence>
<dbReference type="HOGENOM" id="CLU_081811_1_1_5"/>
<evidence type="ECO:0000256" key="1">
    <source>
        <dbReference type="ARBA" id="ARBA00007274"/>
    </source>
</evidence>
<dbReference type="NCBIfam" id="TIGR03570">
    <property type="entry name" value="NeuD_NnaD"/>
    <property type="match status" value="1"/>
</dbReference>
<protein>
    <submittedName>
        <fullName evidence="4">Transferase hexapeptide repeat protein</fullName>
    </submittedName>
</protein>
<evidence type="ECO:0000259" key="3">
    <source>
        <dbReference type="Pfam" id="PF17836"/>
    </source>
</evidence>
<dbReference type="CDD" id="cd03360">
    <property type="entry name" value="LbH_AT_putative"/>
    <property type="match status" value="1"/>
</dbReference>
<dbReference type="Proteomes" id="UP000007730">
    <property type="component" value="Chromosome"/>
</dbReference>
<dbReference type="Pfam" id="PF00132">
    <property type="entry name" value="Hexapep"/>
    <property type="match status" value="1"/>
</dbReference>
<evidence type="ECO:0000313" key="5">
    <source>
        <dbReference type="Proteomes" id="UP000007730"/>
    </source>
</evidence>
<feature type="active site" description="Proton acceptor" evidence="2">
    <location>
        <position position="141"/>
    </location>
</feature>
<evidence type="ECO:0000313" key="4">
    <source>
        <dbReference type="EMBL" id="AEI06193.1"/>
    </source>
</evidence>
<sequence>MKTTYGIIGCGGFGREVAPLVQLERSRDCTENGSRVVFVTEGQPSDPTVNGVPVISLDQFLNLGDNRRFTIAIADSHARERLANTCLVAGAESFSVTAPTVRDLGNNKIGEGAILCDFSMLTSNATIGKFVHLNIYSYIAHDCVVGDYVTFAPGVKCNGHVIIEDHAYIGTGVVIRHGSPKPIRIGKGAIVGMGAVITKDVEPYTLVVGNPAKIVRKLEQPVS</sequence>
<dbReference type="PANTHER" id="PTHR43300:SF7">
    <property type="entry name" value="UDP-N-ACETYLBACILLOSAMINE N-ACETYLTRANSFERASE"/>
    <property type="match status" value="1"/>
</dbReference>
<dbReference type="eggNOG" id="COG0110">
    <property type="taxonomic scope" value="Bacteria"/>
</dbReference>
<dbReference type="RefSeq" id="WP_013913012.1">
    <property type="nucleotide sequence ID" value="NC_011386.1"/>
</dbReference>
<dbReference type="GO" id="GO:0016740">
    <property type="term" value="F:transferase activity"/>
    <property type="evidence" value="ECO:0007669"/>
    <property type="project" value="UniProtKB-KW"/>
</dbReference>
<organism evidence="4 5">
    <name type="scientific">Afipia carboxidovorans (strain ATCC 49405 / DSM 1227 / KCTC 32145 / OM5)</name>
    <name type="common">Oligotropha carboxidovorans</name>
    <dbReference type="NCBI Taxonomy" id="504832"/>
    <lineage>
        <taxon>Bacteria</taxon>
        <taxon>Pseudomonadati</taxon>
        <taxon>Pseudomonadota</taxon>
        <taxon>Alphaproteobacteria</taxon>
        <taxon>Hyphomicrobiales</taxon>
        <taxon>Nitrobacteraceae</taxon>
        <taxon>Afipia</taxon>
    </lineage>
</organism>
<dbReference type="InterPro" id="IPR001451">
    <property type="entry name" value="Hexapep"/>
</dbReference>
<dbReference type="KEGG" id="ocg:OCA5_c14770"/>
<dbReference type="InterPro" id="IPR041561">
    <property type="entry name" value="PglD_N"/>
</dbReference>
<dbReference type="EMBL" id="CP002826">
    <property type="protein sequence ID" value="AEI06193.1"/>
    <property type="molecule type" value="Genomic_DNA"/>
</dbReference>
<gene>
    <name evidence="4" type="ordered locus">OCA5_c14770</name>
</gene>
<comment type="similarity">
    <text evidence="1">Belongs to the transferase hexapeptide repeat family.</text>
</comment>
<dbReference type="InterPro" id="IPR011004">
    <property type="entry name" value="Trimer_LpxA-like_sf"/>
</dbReference>
<dbReference type="InterPro" id="IPR050179">
    <property type="entry name" value="Trans_hexapeptide_repeat"/>
</dbReference>
<dbReference type="Gene3D" id="3.40.50.20">
    <property type="match status" value="1"/>
</dbReference>
<proteinExistence type="inferred from homology"/>
<dbReference type="STRING" id="504832.OCA5_c14770"/>
<feature type="domain" description="PglD N-terminal" evidence="3">
    <location>
        <begin position="7"/>
        <end position="84"/>
    </location>
</feature>